<accession>A0A9W7U123</accession>
<comment type="caution">
    <text evidence="3">The sequence shown here is derived from an EMBL/GenBank/DDBJ whole genome shotgun (WGS) entry which is preliminary data.</text>
</comment>
<dbReference type="SUPFAM" id="SSF52266">
    <property type="entry name" value="SGNH hydrolase"/>
    <property type="match status" value="1"/>
</dbReference>
<feature type="domain" description="Autotransporter" evidence="2">
    <location>
        <begin position="385"/>
        <end position="663"/>
    </location>
</feature>
<dbReference type="Pfam" id="PF00657">
    <property type="entry name" value="Lipase_GDSL"/>
    <property type="match status" value="1"/>
</dbReference>
<evidence type="ECO:0000313" key="3">
    <source>
        <dbReference type="EMBL" id="KAA0684029.1"/>
    </source>
</evidence>
<dbReference type="GO" id="GO:0019867">
    <property type="term" value="C:outer membrane"/>
    <property type="evidence" value="ECO:0007669"/>
    <property type="project" value="InterPro"/>
</dbReference>
<dbReference type="InterPro" id="IPR036709">
    <property type="entry name" value="Autotransporte_beta_dom_sf"/>
</dbReference>
<dbReference type="NCBIfam" id="TIGR01414">
    <property type="entry name" value="autotrans_barl"/>
    <property type="match status" value="1"/>
</dbReference>
<dbReference type="SMART" id="SM00869">
    <property type="entry name" value="Autotransporter"/>
    <property type="match status" value="1"/>
</dbReference>
<reference evidence="3 4" key="1">
    <citation type="submission" date="2018-07" db="EMBL/GenBank/DDBJ databases">
        <title>Genome sequence of Azospirillum sp. ATCC 49961.</title>
        <authorList>
            <person name="Sant'Anna F.H."/>
            <person name="Baldani J.I."/>
            <person name="Zilli J.E."/>
            <person name="Reis V.M."/>
            <person name="Hartmann A."/>
            <person name="Cruz L."/>
            <person name="de Souza E.M."/>
            <person name="de Oliveira Pedrosa F."/>
            <person name="Passaglia L.M.P."/>
        </authorList>
    </citation>
    <scope>NUCLEOTIDE SEQUENCE [LARGE SCALE GENOMIC DNA]</scope>
    <source>
        <strain evidence="3 4">ATCC 49961</strain>
    </source>
</reference>
<evidence type="ECO:0000259" key="2">
    <source>
        <dbReference type="PROSITE" id="PS51208"/>
    </source>
</evidence>
<dbReference type="Proteomes" id="UP000480854">
    <property type="component" value="Unassembled WGS sequence"/>
</dbReference>
<gene>
    <name evidence="3" type="ORF">DS843_00890</name>
</gene>
<dbReference type="GO" id="GO:0006629">
    <property type="term" value="P:lipid metabolic process"/>
    <property type="evidence" value="ECO:0007669"/>
    <property type="project" value="InterPro"/>
</dbReference>
<organism evidence="3 4">
    <name type="scientific">Roseomonas genomospecies 6</name>
    <dbReference type="NCBI Taxonomy" id="214106"/>
    <lineage>
        <taxon>Bacteria</taxon>
        <taxon>Pseudomonadati</taxon>
        <taxon>Pseudomonadota</taxon>
        <taxon>Alphaproteobacteria</taxon>
        <taxon>Acetobacterales</taxon>
        <taxon>Roseomonadaceae</taxon>
        <taxon>Roseomonas</taxon>
    </lineage>
</organism>
<dbReference type="PROSITE" id="PS01098">
    <property type="entry name" value="LIPASE_GDSL_SER"/>
    <property type="match status" value="1"/>
</dbReference>
<dbReference type="GO" id="GO:0016298">
    <property type="term" value="F:lipase activity"/>
    <property type="evidence" value="ECO:0007669"/>
    <property type="project" value="InterPro"/>
</dbReference>
<dbReference type="InterPro" id="IPR008265">
    <property type="entry name" value="Lipase_GDSL_AS"/>
</dbReference>
<evidence type="ECO:0000256" key="1">
    <source>
        <dbReference type="ARBA" id="ARBA00022801"/>
    </source>
</evidence>
<sequence>MRSCLLHGTDPCLGPPWSDEPVQAASLPGAMAVTPPDRRPIPVFPMRIGGGIMAAVRAMKGLAVGAVLMASAPAGAVPFDRVFVFGDSLSDTGRVYELTRGGIPQSPPYYDGRFSNGPVWVERLAPLIGGQPDQKTNFAYGGAETGTLSQTGVPGIQGQVGQFLISRPGGAGGGLFAVWAGGNDYFNRVSAGSDPSGLVNQTVGNIVTTVERLAALGGKTFLVPNLPDLGTVPDTRNSDRAALLNAVTASHNTLLAQAMADVEQRLGVTVVVADVNALYRAVAANPTAYGFTNTLTPCLSDNSPTGACATEAQADQSVYWDEIHPTRAAHLLIAQYMQGALLALNDAAETVAMQPELAFEATRSWHRALLGSIAGPAATRVEAPLGSGELTAFLIGDASWGRLGGTAERQGFRFNTQSGGVGAELPVGPASRVGLSVGGSRGHAKLDEGAGSLDMTSTIIGLHAVTEARGFLLAVAGSVSFDRYGDIDRTTGFAPFPTASAETDGRTYAFSVAGGYTALLGPVALGPRLGLRYIHTRIDGYQESGAGLLSLGVERQSAESLESSVGAEAFTIVEIGRAVLQPSLGIAWEHQFAEDSRTVTVRLPGGGANSVSPGGDARDSLVIGAGLSAQLWQSVSGAVGYRGELSGADGHNHAFTARLRMRF</sequence>
<dbReference type="PANTHER" id="PTHR45648">
    <property type="entry name" value="GDSL LIPASE/ACYLHYDROLASE FAMILY PROTEIN (AFU_ORTHOLOGUE AFUA_4G14700)"/>
    <property type="match status" value="1"/>
</dbReference>
<dbReference type="AlphaFoldDB" id="A0A9W7U123"/>
<proteinExistence type="predicted"/>
<dbReference type="PROSITE" id="PS51208">
    <property type="entry name" value="AUTOTRANSPORTER"/>
    <property type="match status" value="1"/>
</dbReference>
<dbReference type="InterPro" id="IPR036514">
    <property type="entry name" value="SGNH_hydro_sf"/>
</dbReference>
<keyword evidence="1" id="KW-0378">Hydrolase</keyword>
<name>A0A9W7U123_9PROT</name>
<dbReference type="InterPro" id="IPR006315">
    <property type="entry name" value="OM_autotransptr_brl_dom"/>
</dbReference>
<protein>
    <submittedName>
        <fullName evidence="3">Autotransporter domain-containing protein</fullName>
    </submittedName>
</protein>
<evidence type="ECO:0000313" key="4">
    <source>
        <dbReference type="Proteomes" id="UP000480854"/>
    </source>
</evidence>
<dbReference type="PANTHER" id="PTHR45648:SF22">
    <property type="entry name" value="GDSL LIPASE_ACYLHYDROLASE FAMILY PROTEIN (AFU_ORTHOLOGUE AFUA_4G14700)"/>
    <property type="match status" value="1"/>
</dbReference>
<dbReference type="InterPro" id="IPR001087">
    <property type="entry name" value="GDSL"/>
</dbReference>
<dbReference type="InterPro" id="IPR005546">
    <property type="entry name" value="Autotransporte_beta"/>
</dbReference>
<dbReference type="CDD" id="cd01846">
    <property type="entry name" value="fatty_acyltransferase_like"/>
    <property type="match status" value="1"/>
</dbReference>
<dbReference type="InterPro" id="IPR051058">
    <property type="entry name" value="GDSL_Est/Lipase"/>
</dbReference>
<dbReference type="Gene3D" id="3.40.50.1110">
    <property type="entry name" value="SGNH hydrolase"/>
    <property type="match status" value="1"/>
</dbReference>
<dbReference type="Gene3D" id="2.40.128.130">
    <property type="entry name" value="Autotransporter beta-domain"/>
    <property type="match status" value="1"/>
</dbReference>
<dbReference type="OrthoDB" id="5292073at2"/>
<dbReference type="EMBL" id="QOKW01000001">
    <property type="protein sequence ID" value="KAA0684029.1"/>
    <property type="molecule type" value="Genomic_DNA"/>
</dbReference>
<dbReference type="Pfam" id="PF03797">
    <property type="entry name" value="Autotransporter"/>
    <property type="match status" value="1"/>
</dbReference>
<dbReference type="SUPFAM" id="SSF103515">
    <property type="entry name" value="Autotransporter"/>
    <property type="match status" value="1"/>
</dbReference>
<keyword evidence="4" id="KW-1185">Reference proteome</keyword>